<dbReference type="PANTHER" id="PTHR43544:SF32">
    <property type="entry name" value="CHAIN DEHYDROGENASE, PUTATIVE (AFU_ORTHOLOGUE AFUA_5G01530)-RELATED"/>
    <property type="match status" value="1"/>
</dbReference>
<dbReference type="FunFam" id="3.40.50.720:FF:000922">
    <property type="entry name" value="Uncharacterized protein"/>
    <property type="match status" value="1"/>
</dbReference>
<dbReference type="OrthoDB" id="1933717at2759"/>
<dbReference type="InterPro" id="IPR002347">
    <property type="entry name" value="SDR_fam"/>
</dbReference>
<dbReference type="AlphaFoldDB" id="A0A6G1IF79"/>
<dbReference type="GO" id="GO:0005737">
    <property type="term" value="C:cytoplasm"/>
    <property type="evidence" value="ECO:0007669"/>
    <property type="project" value="TreeGrafter"/>
</dbReference>
<dbReference type="GO" id="GO:0016491">
    <property type="term" value="F:oxidoreductase activity"/>
    <property type="evidence" value="ECO:0007669"/>
    <property type="project" value="TreeGrafter"/>
</dbReference>
<organism evidence="2 3">
    <name type="scientific">Lentithecium fluviatile CBS 122367</name>
    <dbReference type="NCBI Taxonomy" id="1168545"/>
    <lineage>
        <taxon>Eukaryota</taxon>
        <taxon>Fungi</taxon>
        <taxon>Dikarya</taxon>
        <taxon>Ascomycota</taxon>
        <taxon>Pezizomycotina</taxon>
        <taxon>Dothideomycetes</taxon>
        <taxon>Pleosporomycetidae</taxon>
        <taxon>Pleosporales</taxon>
        <taxon>Massarineae</taxon>
        <taxon>Lentitheciaceae</taxon>
        <taxon>Lentithecium</taxon>
    </lineage>
</organism>
<dbReference type="InterPro" id="IPR036291">
    <property type="entry name" value="NAD(P)-bd_dom_sf"/>
</dbReference>
<dbReference type="SUPFAM" id="SSF51735">
    <property type="entry name" value="NAD(P)-binding Rossmann-fold domains"/>
    <property type="match status" value="1"/>
</dbReference>
<dbReference type="Proteomes" id="UP000799291">
    <property type="component" value="Unassembled WGS sequence"/>
</dbReference>
<accession>A0A6G1IF79</accession>
<keyword evidence="3" id="KW-1185">Reference proteome</keyword>
<dbReference type="PRINTS" id="PR00081">
    <property type="entry name" value="GDHRDH"/>
</dbReference>
<dbReference type="PANTHER" id="PTHR43544">
    <property type="entry name" value="SHORT-CHAIN DEHYDROGENASE/REDUCTASE"/>
    <property type="match status" value="1"/>
</dbReference>
<reference evidence="2" key="1">
    <citation type="journal article" date="2020" name="Stud. Mycol.">
        <title>101 Dothideomycetes genomes: a test case for predicting lifestyles and emergence of pathogens.</title>
        <authorList>
            <person name="Haridas S."/>
            <person name="Albert R."/>
            <person name="Binder M."/>
            <person name="Bloem J."/>
            <person name="Labutti K."/>
            <person name="Salamov A."/>
            <person name="Andreopoulos B."/>
            <person name="Baker S."/>
            <person name="Barry K."/>
            <person name="Bills G."/>
            <person name="Bluhm B."/>
            <person name="Cannon C."/>
            <person name="Castanera R."/>
            <person name="Culley D."/>
            <person name="Daum C."/>
            <person name="Ezra D."/>
            <person name="Gonzalez J."/>
            <person name="Henrissat B."/>
            <person name="Kuo A."/>
            <person name="Liang C."/>
            <person name="Lipzen A."/>
            <person name="Lutzoni F."/>
            <person name="Magnuson J."/>
            <person name="Mondo S."/>
            <person name="Nolan M."/>
            <person name="Ohm R."/>
            <person name="Pangilinan J."/>
            <person name="Park H.-J."/>
            <person name="Ramirez L."/>
            <person name="Alfaro M."/>
            <person name="Sun H."/>
            <person name="Tritt A."/>
            <person name="Yoshinaga Y."/>
            <person name="Zwiers L.-H."/>
            <person name="Turgeon B."/>
            <person name="Goodwin S."/>
            <person name="Spatafora J."/>
            <person name="Crous P."/>
            <person name="Grigoriev I."/>
        </authorList>
    </citation>
    <scope>NUCLEOTIDE SEQUENCE</scope>
    <source>
        <strain evidence="2">CBS 122367</strain>
    </source>
</reference>
<comment type="similarity">
    <text evidence="1">Belongs to the short-chain dehydrogenases/reductases (SDR) family.</text>
</comment>
<sequence>MDDTKIVLITGANTGIGLETVKALLRSEQKYHILLGGRVLEKAKLASEEALAHSTSHSSVEPFLVDVESDESIMKAYEDLASGYPRIDCLVNNAGASFDACIQQGSMTMRQAWNKSWDVNVTGAQIMTSTFLPLLLKSSDPRLIFVTSGLSSLEGASDPSNPGNVVPPPGLPKVQAFAGYRACKTGLNMMMLNWARSLKSDGVKVWSVAPGLLATSLGGDPEVLRKLGAKDPGIGGEVLRGVIEGRRDADVGKAIREYKTPVQPW</sequence>
<dbReference type="EMBL" id="MU005631">
    <property type="protein sequence ID" value="KAF2676690.1"/>
    <property type="molecule type" value="Genomic_DNA"/>
</dbReference>
<dbReference type="Pfam" id="PF00106">
    <property type="entry name" value="adh_short"/>
    <property type="match status" value="1"/>
</dbReference>
<dbReference type="Gene3D" id="3.40.50.720">
    <property type="entry name" value="NAD(P)-binding Rossmann-like Domain"/>
    <property type="match status" value="1"/>
</dbReference>
<name>A0A6G1IF79_9PLEO</name>
<protein>
    <submittedName>
        <fullName evidence="2">NAD(P)-binding protein</fullName>
    </submittedName>
</protein>
<proteinExistence type="inferred from homology"/>
<gene>
    <name evidence="2" type="ORF">K458DRAFT_447394</name>
</gene>
<evidence type="ECO:0000313" key="2">
    <source>
        <dbReference type="EMBL" id="KAF2676690.1"/>
    </source>
</evidence>
<evidence type="ECO:0000256" key="1">
    <source>
        <dbReference type="ARBA" id="ARBA00006484"/>
    </source>
</evidence>
<dbReference type="InterPro" id="IPR051468">
    <property type="entry name" value="Fungal_SecMetab_SDRs"/>
</dbReference>
<dbReference type="GO" id="GO:0019748">
    <property type="term" value="P:secondary metabolic process"/>
    <property type="evidence" value="ECO:0007669"/>
    <property type="project" value="TreeGrafter"/>
</dbReference>
<evidence type="ECO:0000313" key="3">
    <source>
        <dbReference type="Proteomes" id="UP000799291"/>
    </source>
</evidence>